<protein>
    <submittedName>
        <fullName evidence="9">C4-dicarboxylate transporter/malic acid transport protein</fullName>
    </submittedName>
</protein>
<comment type="similarity">
    <text evidence="2">Belongs to the tellurite-resistance/dicarboxylate transporter (TDT) family.</text>
</comment>
<dbReference type="InterPro" id="IPR038665">
    <property type="entry name" value="Voltage-dep_anion_channel_sf"/>
</dbReference>
<dbReference type="AlphaFoldDB" id="A0A238D2A4"/>
<keyword evidence="3" id="KW-0813">Transport</keyword>
<keyword evidence="7 8" id="KW-0472">Membrane</keyword>
<dbReference type="RefSeq" id="WP_094159715.1">
    <property type="nucleotide sequence ID" value="NZ_LT592170.1"/>
</dbReference>
<dbReference type="CDD" id="cd09318">
    <property type="entry name" value="TDT_SSU1"/>
    <property type="match status" value="1"/>
</dbReference>
<feature type="transmembrane region" description="Helical" evidence="8">
    <location>
        <begin position="224"/>
        <end position="248"/>
    </location>
</feature>
<keyword evidence="5 8" id="KW-0812">Transmembrane</keyword>
<evidence type="ECO:0000256" key="8">
    <source>
        <dbReference type="SAM" id="Phobius"/>
    </source>
</evidence>
<dbReference type="PANTHER" id="PTHR31686">
    <property type="match status" value="1"/>
</dbReference>
<evidence type="ECO:0000256" key="2">
    <source>
        <dbReference type="ARBA" id="ARBA00008566"/>
    </source>
</evidence>
<evidence type="ECO:0000313" key="10">
    <source>
        <dbReference type="Proteomes" id="UP000214566"/>
    </source>
</evidence>
<sequence length="379" mass="41100">MHKVLPLRALAHPRELIRQFTPNWFTLNMGTGIVFVLLAQFPLDFPGRMALVYGLYWTDAAFFLLFTGLFITRWLLFRQYALPLLRHPVQSMFLGALPMALIPLANGLATLFPQWPWAIGAAVQLWWLDVLLSLAIGWLVPSVMFVTQEHSLERMTGVWLLPIVPAEVAASSAGLLAPHLPPDQARTLVVTGYALWGMSVPLALGLLTLLYLRLAVHKLPPREMAVSTWLTLGPLGTGALALQTLGAAAPRALAHSVLAPLGAVAQPLGVAGALVLWGLGLWWLVTAAVLTVVQWRRGLPFNLGWWGFTFPVGVFVAATYALGTDTGVTAFTRLATLLTSAVAGIWLVVIVRSLHGLWHGHLVQAPCLAQAAPAGRMQA</sequence>
<gene>
    <name evidence="9" type="ORF">THIARS_60104</name>
</gene>
<dbReference type="EMBL" id="FLMQ01000055">
    <property type="protein sequence ID" value="SBP87391.1"/>
    <property type="molecule type" value="Genomic_DNA"/>
</dbReference>
<accession>A0A238D2A4</accession>
<keyword evidence="4" id="KW-1003">Cell membrane</keyword>
<dbReference type="GO" id="GO:0005886">
    <property type="term" value="C:plasma membrane"/>
    <property type="evidence" value="ECO:0007669"/>
    <property type="project" value="UniProtKB-SubCell"/>
</dbReference>
<keyword evidence="10" id="KW-1185">Reference proteome</keyword>
<dbReference type="Gene3D" id="1.50.10.150">
    <property type="entry name" value="Voltage-dependent anion channel"/>
    <property type="match status" value="1"/>
</dbReference>
<keyword evidence="6 8" id="KW-1133">Transmembrane helix</keyword>
<comment type="subcellular location">
    <subcellularLocation>
        <location evidence="1">Cell membrane</location>
        <topology evidence="1">Multi-pass membrane protein</topology>
    </subcellularLocation>
</comment>
<dbReference type="GO" id="GO:0000319">
    <property type="term" value="F:sulfite transmembrane transporter activity"/>
    <property type="evidence" value="ECO:0007669"/>
    <property type="project" value="TreeGrafter"/>
</dbReference>
<dbReference type="InterPro" id="IPR004695">
    <property type="entry name" value="SLAC1/Mae1/Ssu1/TehA"/>
</dbReference>
<evidence type="ECO:0000313" key="9">
    <source>
        <dbReference type="EMBL" id="SBP87391.1"/>
    </source>
</evidence>
<feature type="transmembrane region" description="Helical" evidence="8">
    <location>
        <begin position="158"/>
        <end position="181"/>
    </location>
</feature>
<dbReference type="Pfam" id="PF03595">
    <property type="entry name" value="SLAC1"/>
    <property type="match status" value="1"/>
</dbReference>
<feature type="transmembrane region" description="Helical" evidence="8">
    <location>
        <begin position="21"/>
        <end position="43"/>
    </location>
</feature>
<organism evidence="9 10">
    <name type="scientific">Thiomonas delicata</name>
    <name type="common">Thiomonas cuprina</name>
    <dbReference type="NCBI Taxonomy" id="364030"/>
    <lineage>
        <taxon>Bacteria</taxon>
        <taxon>Pseudomonadati</taxon>
        <taxon>Pseudomonadota</taxon>
        <taxon>Betaproteobacteria</taxon>
        <taxon>Burkholderiales</taxon>
        <taxon>Thiomonas</taxon>
    </lineage>
</organism>
<dbReference type="OrthoDB" id="958273at2"/>
<evidence type="ECO:0000256" key="7">
    <source>
        <dbReference type="ARBA" id="ARBA00023136"/>
    </source>
</evidence>
<evidence type="ECO:0000256" key="1">
    <source>
        <dbReference type="ARBA" id="ARBA00004651"/>
    </source>
</evidence>
<proteinExistence type="inferred from homology"/>
<feature type="transmembrane region" description="Helical" evidence="8">
    <location>
        <begin position="89"/>
        <end position="112"/>
    </location>
</feature>
<evidence type="ECO:0000256" key="6">
    <source>
        <dbReference type="ARBA" id="ARBA00022989"/>
    </source>
</evidence>
<name>A0A238D2A4_THIDL</name>
<reference evidence="9 10" key="1">
    <citation type="submission" date="2016-06" db="EMBL/GenBank/DDBJ databases">
        <authorList>
            <person name="Kjaerup R.B."/>
            <person name="Dalgaard T.S."/>
            <person name="Juul-Madsen H.R."/>
        </authorList>
    </citation>
    <scope>NUCLEOTIDE SEQUENCE [LARGE SCALE GENOMIC DNA]</scope>
    <source>
        <strain evidence="9 10">DSM 16361</strain>
    </source>
</reference>
<feature type="transmembrane region" description="Helical" evidence="8">
    <location>
        <begin position="303"/>
        <end position="322"/>
    </location>
</feature>
<feature type="transmembrane region" description="Helical" evidence="8">
    <location>
        <begin position="334"/>
        <end position="354"/>
    </location>
</feature>
<dbReference type="Proteomes" id="UP000214566">
    <property type="component" value="Unassembled WGS sequence"/>
</dbReference>
<feature type="transmembrane region" description="Helical" evidence="8">
    <location>
        <begin position="193"/>
        <end position="212"/>
    </location>
</feature>
<evidence type="ECO:0000256" key="3">
    <source>
        <dbReference type="ARBA" id="ARBA00022448"/>
    </source>
</evidence>
<evidence type="ECO:0000256" key="5">
    <source>
        <dbReference type="ARBA" id="ARBA00022692"/>
    </source>
</evidence>
<dbReference type="InterPro" id="IPR051629">
    <property type="entry name" value="Sulfite_efflux_TDT"/>
</dbReference>
<feature type="transmembrane region" description="Helical" evidence="8">
    <location>
        <begin position="268"/>
        <end position="291"/>
    </location>
</feature>
<feature type="transmembrane region" description="Helical" evidence="8">
    <location>
        <begin position="55"/>
        <end position="77"/>
    </location>
</feature>
<dbReference type="PANTHER" id="PTHR31686:SF1">
    <property type="entry name" value="SULFITE EFFLUX PUMP SSU1"/>
    <property type="match status" value="1"/>
</dbReference>
<feature type="transmembrane region" description="Helical" evidence="8">
    <location>
        <begin position="124"/>
        <end position="146"/>
    </location>
</feature>
<evidence type="ECO:0000256" key="4">
    <source>
        <dbReference type="ARBA" id="ARBA00022475"/>
    </source>
</evidence>